<reference evidence="4 5" key="1">
    <citation type="submission" date="2015-09" db="EMBL/GenBank/DDBJ databases">
        <authorList>
            <consortium name="Pathogen Informatics"/>
        </authorList>
    </citation>
    <scope>NUCLEOTIDE SEQUENCE [LARGE SCALE GENOMIC DNA]</scope>
    <source>
        <strain evidence="4 5">2789STDY5834961</strain>
    </source>
</reference>
<evidence type="ECO:0000256" key="1">
    <source>
        <dbReference type="SAM" id="MobiDB-lite"/>
    </source>
</evidence>
<sequence length="334" mass="36945">MNCPKCNTPNPDGQKFCGNCGTELPNEEKVSSPSNDNTFSYQGSKQSPQPKKKKHGCLIAIIVVVVLFIGIGILFGSGNSNDSGNSESGNKKETTESEKKEYVDDIEAVASNPDDYKGKYIKFYGRVSSIDKDDEKYGYQVYIDLDYNNSVLLEVPKKLVKDKINEDDYISVDAKIDGSYDGQTVMGVDSSWAYLEANSVEKTSYTESFGKANTTWEFTDKVSEQNGISVSVTKVEFAEEETRVYVTATNNSSDKFSLWSSSAIAIQNDQQYDQTYGNAYEQYEDLSSDILPGASTSGVICFGKLDPAQFKLHMEGSSDNYDIDFAPFELDLAQ</sequence>
<evidence type="ECO:0000256" key="2">
    <source>
        <dbReference type="SAM" id="Phobius"/>
    </source>
</evidence>
<name>A0A173VJ11_9FIRM</name>
<feature type="compositionally biased region" description="Basic and acidic residues" evidence="1">
    <location>
        <begin position="89"/>
        <end position="102"/>
    </location>
</feature>
<evidence type="ECO:0000259" key="3">
    <source>
        <dbReference type="Pfam" id="PF13240"/>
    </source>
</evidence>
<dbReference type="EMBL" id="CYXO01000028">
    <property type="protein sequence ID" value="CUN26145.1"/>
    <property type="molecule type" value="Genomic_DNA"/>
</dbReference>
<keyword evidence="2" id="KW-1133">Transmembrane helix</keyword>
<dbReference type="RefSeq" id="WP_055215361.1">
    <property type="nucleotide sequence ID" value="NZ_CYXO01000028.1"/>
</dbReference>
<feature type="compositionally biased region" description="Polar residues" evidence="1">
    <location>
        <begin position="31"/>
        <end position="43"/>
    </location>
</feature>
<protein>
    <submittedName>
        <fullName evidence="4">Predicted membrane protein</fullName>
    </submittedName>
</protein>
<dbReference type="OrthoDB" id="192868at2"/>
<keyword evidence="2" id="KW-0812">Transmembrane</keyword>
<organism evidence="4 5">
    <name type="scientific">Dorea longicatena</name>
    <dbReference type="NCBI Taxonomy" id="88431"/>
    <lineage>
        <taxon>Bacteria</taxon>
        <taxon>Bacillati</taxon>
        <taxon>Bacillota</taxon>
        <taxon>Clostridia</taxon>
        <taxon>Lachnospirales</taxon>
        <taxon>Lachnospiraceae</taxon>
        <taxon>Dorea</taxon>
    </lineage>
</organism>
<feature type="region of interest" description="Disordered" evidence="1">
    <location>
        <begin position="26"/>
        <end position="51"/>
    </location>
</feature>
<feature type="domain" description="Zinc-ribbon" evidence="3">
    <location>
        <begin position="3"/>
        <end position="24"/>
    </location>
</feature>
<dbReference type="InterPro" id="IPR026870">
    <property type="entry name" value="Zinc_ribbon_dom"/>
</dbReference>
<dbReference type="AlphaFoldDB" id="A0A173VJ11"/>
<proteinExistence type="predicted"/>
<accession>A0A173VJ11</accession>
<evidence type="ECO:0000313" key="5">
    <source>
        <dbReference type="Proteomes" id="UP000095597"/>
    </source>
</evidence>
<dbReference type="Proteomes" id="UP000095597">
    <property type="component" value="Unassembled WGS sequence"/>
</dbReference>
<keyword evidence="2" id="KW-0472">Membrane</keyword>
<dbReference type="Pfam" id="PF13240">
    <property type="entry name" value="Zn_Ribbon_1"/>
    <property type="match status" value="1"/>
</dbReference>
<feature type="transmembrane region" description="Helical" evidence="2">
    <location>
        <begin position="56"/>
        <end position="76"/>
    </location>
</feature>
<gene>
    <name evidence="4" type="ORF">ERS852573_02964</name>
</gene>
<evidence type="ECO:0000313" key="4">
    <source>
        <dbReference type="EMBL" id="CUN26145.1"/>
    </source>
</evidence>
<feature type="region of interest" description="Disordered" evidence="1">
    <location>
        <begin position="80"/>
        <end position="102"/>
    </location>
</feature>